<dbReference type="InterPro" id="IPR036179">
    <property type="entry name" value="Ig-like_dom_sf"/>
</dbReference>
<sequence length="437" mass="48429">MAPSLLLFFTIFFLTRLPGAAGVSTVSDIVVQSGGSVTIPYHYGREYENNVKYLCRGHRFHECTFKARSDSPKGNGKVSITDDPAQHVFTVTMMNLQTGDSEYYWCAIERSGADEGTRLYLSVTAGAAGVSTVSTVALKSGGSVTIPCHYGREYENNVKYWCRGYEWNFCSTVIRTDSPKGNGKVSITDDRAHHVFTVTMTNLKKEDSEYYWCIIERRGTDEVARLYLSVTAGTPDLWVDKQEVTGVEGDSASVQCHYSNYDNSVKKWCRIGGPCVEGNSVKDKYEIRDDRDRNVFTVMMRRLERKDTGWYWCAAGYLQIPVHITVTQRTTAAKVTTAAKSSTSPTTTPVKCCTTPPVTTATTVIQASTSQWKTTKTLHPPSAATTEPKQNEPASAKSTLAVLRKTGVALVFLVCTAVAVWKIWQNRRARIAAEEKA</sequence>
<feature type="region of interest" description="Disordered" evidence="4">
    <location>
        <begin position="370"/>
        <end position="395"/>
    </location>
</feature>
<keyword evidence="5" id="KW-1133">Transmembrane helix</keyword>
<feature type="domain" description="Ig-like" evidence="7">
    <location>
        <begin position="235"/>
        <end position="336"/>
    </location>
</feature>
<evidence type="ECO:0000313" key="9">
    <source>
        <dbReference type="Proteomes" id="UP000829720"/>
    </source>
</evidence>
<feature type="chain" id="PRO_5035773144" description="Ig-like domain-containing protein" evidence="6">
    <location>
        <begin position="23"/>
        <end position="437"/>
    </location>
</feature>
<gene>
    <name evidence="8" type="ORF">AGOR_G00173140</name>
</gene>
<dbReference type="InterPro" id="IPR050671">
    <property type="entry name" value="CD300_family_receptors"/>
</dbReference>
<dbReference type="SMART" id="SM00406">
    <property type="entry name" value="IGv"/>
    <property type="match status" value="3"/>
</dbReference>
<evidence type="ECO:0000256" key="2">
    <source>
        <dbReference type="ARBA" id="ARBA00022692"/>
    </source>
</evidence>
<organism evidence="8 9">
    <name type="scientific">Albula goreensis</name>
    <dbReference type="NCBI Taxonomy" id="1534307"/>
    <lineage>
        <taxon>Eukaryota</taxon>
        <taxon>Metazoa</taxon>
        <taxon>Chordata</taxon>
        <taxon>Craniata</taxon>
        <taxon>Vertebrata</taxon>
        <taxon>Euteleostomi</taxon>
        <taxon>Actinopterygii</taxon>
        <taxon>Neopterygii</taxon>
        <taxon>Teleostei</taxon>
        <taxon>Albuliformes</taxon>
        <taxon>Albulidae</taxon>
        <taxon>Albula</taxon>
    </lineage>
</organism>
<accession>A0A8T3CYS9</accession>
<evidence type="ECO:0000256" key="3">
    <source>
        <dbReference type="ARBA" id="ARBA00023136"/>
    </source>
</evidence>
<evidence type="ECO:0000256" key="1">
    <source>
        <dbReference type="ARBA" id="ARBA00004370"/>
    </source>
</evidence>
<comment type="subcellular location">
    <subcellularLocation>
        <location evidence="1">Membrane</location>
    </subcellularLocation>
</comment>
<dbReference type="InterPro" id="IPR003599">
    <property type="entry name" value="Ig_sub"/>
</dbReference>
<dbReference type="EMBL" id="JAERUA010000016">
    <property type="protein sequence ID" value="KAI1888862.1"/>
    <property type="molecule type" value="Genomic_DNA"/>
</dbReference>
<feature type="transmembrane region" description="Helical" evidence="5">
    <location>
        <begin position="407"/>
        <end position="424"/>
    </location>
</feature>
<dbReference type="AlphaFoldDB" id="A0A8T3CYS9"/>
<dbReference type="InterPro" id="IPR013106">
    <property type="entry name" value="Ig_V-set"/>
</dbReference>
<dbReference type="Pfam" id="PF07686">
    <property type="entry name" value="V-set"/>
    <property type="match status" value="3"/>
</dbReference>
<dbReference type="Gene3D" id="2.60.40.10">
    <property type="entry name" value="Immunoglobulins"/>
    <property type="match status" value="3"/>
</dbReference>
<name>A0A8T3CYS9_9TELE</name>
<dbReference type="SUPFAM" id="SSF48726">
    <property type="entry name" value="Immunoglobulin"/>
    <property type="match status" value="3"/>
</dbReference>
<evidence type="ECO:0000256" key="5">
    <source>
        <dbReference type="SAM" id="Phobius"/>
    </source>
</evidence>
<comment type="caution">
    <text evidence="8">The sequence shown here is derived from an EMBL/GenBank/DDBJ whole genome shotgun (WGS) entry which is preliminary data.</text>
</comment>
<protein>
    <recommendedName>
        <fullName evidence="7">Ig-like domain-containing protein</fullName>
    </recommendedName>
</protein>
<keyword evidence="2 5" id="KW-0812">Transmembrane</keyword>
<dbReference type="PROSITE" id="PS50835">
    <property type="entry name" value="IG_LIKE"/>
    <property type="match status" value="1"/>
</dbReference>
<feature type="signal peptide" evidence="6">
    <location>
        <begin position="1"/>
        <end position="22"/>
    </location>
</feature>
<evidence type="ECO:0000313" key="8">
    <source>
        <dbReference type="EMBL" id="KAI1888862.1"/>
    </source>
</evidence>
<evidence type="ECO:0000259" key="7">
    <source>
        <dbReference type="PROSITE" id="PS50835"/>
    </source>
</evidence>
<evidence type="ECO:0000256" key="6">
    <source>
        <dbReference type="SAM" id="SignalP"/>
    </source>
</evidence>
<dbReference type="OrthoDB" id="8920197at2759"/>
<dbReference type="GO" id="GO:0004888">
    <property type="term" value="F:transmembrane signaling receptor activity"/>
    <property type="evidence" value="ECO:0007669"/>
    <property type="project" value="TreeGrafter"/>
</dbReference>
<keyword evidence="9" id="KW-1185">Reference proteome</keyword>
<dbReference type="InterPro" id="IPR013783">
    <property type="entry name" value="Ig-like_fold"/>
</dbReference>
<dbReference type="GO" id="GO:0005886">
    <property type="term" value="C:plasma membrane"/>
    <property type="evidence" value="ECO:0007669"/>
    <property type="project" value="TreeGrafter"/>
</dbReference>
<dbReference type="InterPro" id="IPR007110">
    <property type="entry name" value="Ig-like_dom"/>
</dbReference>
<evidence type="ECO:0000256" key="4">
    <source>
        <dbReference type="SAM" id="MobiDB-lite"/>
    </source>
</evidence>
<keyword evidence="6" id="KW-0732">Signal</keyword>
<dbReference type="Proteomes" id="UP000829720">
    <property type="component" value="Unassembled WGS sequence"/>
</dbReference>
<dbReference type="SMART" id="SM00409">
    <property type="entry name" value="IG"/>
    <property type="match status" value="3"/>
</dbReference>
<keyword evidence="3 5" id="KW-0472">Membrane</keyword>
<reference evidence="8" key="1">
    <citation type="submission" date="2021-01" db="EMBL/GenBank/DDBJ databases">
        <authorList>
            <person name="Zahm M."/>
            <person name="Roques C."/>
            <person name="Cabau C."/>
            <person name="Klopp C."/>
            <person name="Donnadieu C."/>
            <person name="Jouanno E."/>
            <person name="Lampietro C."/>
            <person name="Louis A."/>
            <person name="Herpin A."/>
            <person name="Echchiki A."/>
            <person name="Berthelot C."/>
            <person name="Parey E."/>
            <person name="Roest-Crollius H."/>
            <person name="Braasch I."/>
            <person name="Postlethwait J."/>
            <person name="Bobe J."/>
            <person name="Montfort J."/>
            <person name="Bouchez O."/>
            <person name="Begum T."/>
            <person name="Mejri S."/>
            <person name="Adams A."/>
            <person name="Chen W.-J."/>
            <person name="Guiguen Y."/>
        </authorList>
    </citation>
    <scope>NUCLEOTIDE SEQUENCE</scope>
    <source>
        <tissue evidence="8">Blood</tissue>
    </source>
</reference>
<dbReference type="CDD" id="cd05716">
    <property type="entry name" value="IgV_pIgR_like"/>
    <property type="match status" value="1"/>
</dbReference>
<dbReference type="PANTHER" id="PTHR11860:SF87">
    <property type="entry name" value="CMRF35-LIKE MOLECULE 8"/>
    <property type="match status" value="1"/>
</dbReference>
<proteinExistence type="predicted"/>
<dbReference type="PANTHER" id="PTHR11860">
    <property type="entry name" value="POLYMERIC-IMMUNOGLOBULIN RECEPTOR"/>
    <property type="match status" value="1"/>
</dbReference>